<evidence type="ECO:0000313" key="2">
    <source>
        <dbReference type="Proteomes" id="UP001217417"/>
    </source>
</evidence>
<dbReference type="GeneID" id="80880984"/>
<protein>
    <submittedName>
        <fullName evidence="1">Uncharacterized protein</fullName>
    </submittedName>
</protein>
<comment type="caution">
    <text evidence="1">The sequence shown here is derived from an EMBL/GenBank/DDBJ whole genome shotgun (WGS) entry which is preliminary data.</text>
</comment>
<organism evidence="1 2">
    <name type="scientific">Lipomyces tetrasporus</name>
    <dbReference type="NCBI Taxonomy" id="54092"/>
    <lineage>
        <taxon>Eukaryota</taxon>
        <taxon>Fungi</taxon>
        <taxon>Dikarya</taxon>
        <taxon>Ascomycota</taxon>
        <taxon>Saccharomycotina</taxon>
        <taxon>Lipomycetes</taxon>
        <taxon>Lipomycetales</taxon>
        <taxon>Lipomycetaceae</taxon>
        <taxon>Lipomyces</taxon>
    </lineage>
</organism>
<accession>A0AAD7QZ14</accession>
<dbReference type="AlphaFoldDB" id="A0AAD7QZ14"/>
<sequence length="135" mass="15346">MWAYTIASKPQRIEQYSLHLYKYDSLSSTSDWGNTMATLEFDPDAEMLTVTRDKQVTFPNTTYTYGSVASMVVDGVAFLYALDTTYSGKQDVHVARVAVDSLSQYDEYEYYDASTDIWIYTQPQPTGRRQSAAVI</sequence>
<gene>
    <name evidence="1" type="ORF">POJ06DRAFT_235081</name>
</gene>
<name>A0AAD7QZ14_9ASCO</name>
<reference evidence="1" key="1">
    <citation type="submission" date="2023-03" db="EMBL/GenBank/DDBJ databases">
        <title>Near-Complete genome sequence of Lipomyces tetrasporous NRRL Y-64009, an oleaginous yeast capable of growing on lignocellulosic hydrolysates.</title>
        <authorList>
            <consortium name="Lawrence Berkeley National Laboratory"/>
            <person name="Jagtap S.S."/>
            <person name="Liu J.-J."/>
            <person name="Walukiewicz H.E."/>
            <person name="Pangilinan J."/>
            <person name="Lipzen A."/>
            <person name="Ahrendt S."/>
            <person name="Koriabine M."/>
            <person name="Cobaugh K."/>
            <person name="Salamov A."/>
            <person name="Yoshinaga Y."/>
            <person name="Ng V."/>
            <person name="Daum C."/>
            <person name="Grigoriev I.V."/>
            <person name="Slininger P.J."/>
            <person name="Dien B.S."/>
            <person name="Jin Y.-S."/>
            <person name="Rao C.V."/>
        </authorList>
    </citation>
    <scope>NUCLEOTIDE SEQUENCE</scope>
    <source>
        <strain evidence="1">NRRL Y-64009</strain>
    </source>
</reference>
<dbReference type="RefSeq" id="XP_056047562.1">
    <property type="nucleotide sequence ID" value="XM_056185818.1"/>
</dbReference>
<evidence type="ECO:0000313" key="1">
    <source>
        <dbReference type="EMBL" id="KAJ8104112.1"/>
    </source>
</evidence>
<keyword evidence="2" id="KW-1185">Reference proteome</keyword>
<dbReference type="Proteomes" id="UP001217417">
    <property type="component" value="Unassembled WGS sequence"/>
</dbReference>
<dbReference type="EMBL" id="JARPMG010000001">
    <property type="protein sequence ID" value="KAJ8104112.1"/>
    <property type="molecule type" value="Genomic_DNA"/>
</dbReference>
<proteinExistence type="predicted"/>